<evidence type="ECO:0000259" key="1">
    <source>
        <dbReference type="Pfam" id="PF13360"/>
    </source>
</evidence>
<dbReference type="SUPFAM" id="SSF50998">
    <property type="entry name" value="Quinoprotein alcohol dehydrogenase-like"/>
    <property type="match status" value="1"/>
</dbReference>
<protein>
    <submittedName>
        <fullName evidence="2">Outer membrane protein assembly factor BamB</fullName>
    </submittedName>
</protein>
<evidence type="ECO:0000313" key="2">
    <source>
        <dbReference type="EMBL" id="MBB6053625.1"/>
    </source>
</evidence>
<dbReference type="InterPro" id="IPR015943">
    <property type="entry name" value="WD40/YVTN_repeat-like_dom_sf"/>
</dbReference>
<dbReference type="Gene3D" id="2.130.10.10">
    <property type="entry name" value="YVTN repeat-like/Quinoprotein amine dehydrogenase"/>
    <property type="match status" value="1"/>
</dbReference>
<organism evidence="2 3">
    <name type="scientific">Armatimonas rosea</name>
    <dbReference type="NCBI Taxonomy" id="685828"/>
    <lineage>
        <taxon>Bacteria</taxon>
        <taxon>Bacillati</taxon>
        <taxon>Armatimonadota</taxon>
        <taxon>Armatimonadia</taxon>
        <taxon>Armatimonadales</taxon>
        <taxon>Armatimonadaceae</taxon>
        <taxon>Armatimonas</taxon>
    </lineage>
</organism>
<dbReference type="AlphaFoldDB" id="A0A7W9W9V7"/>
<reference evidence="2 3" key="1">
    <citation type="submission" date="2020-08" db="EMBL/GenBank/DDBJ databases">
        <title>Genomic Encyclopedia of Type Strains, Phase IV (KMG-IV): sequencing the most valuable type-strain genomes for metagenomic binning, comparative biology and taxonomic classification.</title>
        <authorList>
            <person name="Goeker M."/>
        </authorList>
    </citation>
    <scope>NUCLEOTIDE SEQUENCE [LARGE SCALE GENOMIC DNA]</scope>
    <source>
        <strain evidence="2 3">DSM 23562</strain>
    </source>
</reference>
<dbReference type="InterPro" id="IPR002372">
    <property type="entry name" value="PQQ_rpt_dom"/>
</dbReference>
<dbReference type="InterPro" id="IPR011047">
    <property type="entry name" value="Quinoprotein_ADH-like_sf"/>
</dbReference>
<evidence type="ECO:0000313" key="3">
    <source>
        <dbReference type="Proteomes" id="UP000520814"/>
    </source>
</evidence>
<accession>A0A7W9W9V7</accession>
<dbReference type="Pfam" id="PF13360">
    <property type="entry name" value="PQQ_2"/>
    <property type="match status" value="1"/>
</dbReference>
<dbReference type="Proteomes" id="UP000520814">
    <property type="component" value="Unassembled WGS sequence"/>
</dbReference>
<comment type="caution">
    <text evidence="2">The sequence shown here is derived from an EMBL/GenBank/DDBJ whole genome shotgun (WGS) entry which is preliminary data.</text>
</comment>
<name>A0A7W9W9V7_ARMRO</name>
<feature type="domain" description="Pyrrolo-quinoline quinone repeat" evidence="1">
    <location>
        <begin position="13"/>
        <end position="119"/>
    </location>
</feature>
<dbReference type="RefSeq" id="WP_184203713.1">
    <property type="nucleotide sequence ID" value="NZ_JACHGW010000007.1"/>
</dbReference>
<proteinExistence type="predicted"/>
<dbReference type="EMBL" id="JACHGW010000007">
    <property type="protein sequence ID" value="MBB6053625.1"/>
    <property type="molecule type" value="Genomic_DNA"/>
</dbReference>
<sequence>MQKLQVRKEGIQLSNAAGRAGWKKSFLPATVIGAELASDRVFVTVSDGLICLDAKHGRQLWRFRLPDRHSPSKQAVLSGELAFVCFWASGAYLHCRTNAVDSATGKRLWDVVGELKQVTKTTVVLERRFPYPDPTPHEEISQVTIDRRTGNEQQTKSGTSL</sequence>
<keyword evidence="3" id="KW-1185">Reference proteome</keyword>
<gene>
    <name evidence="2" type="ORF">HNQ39_005460</name>
</gene>